<dbReference type="SUPFAM" id="SSF48452">
    <property type="entry name" value="TPR-like"/>
    <property type="match status" value="1"/>
</dbReference>
<feature type="domain" description="SusD-like N-terminal" evidence="7">
    <location>
        <begin position="43"/>
        <end position="227"/>
    </location>
</feature>
<evidence type="ECO:0000313" key="9">
    <source>
        <dbReference type="Proteomes" id="UP000618952"/>
    </source>
</evidence>
<keyword evidence="9" id="KW-1185">Reference proteome</keyword>
<dbReference type="EMBL" id="JACLHY010000022">
    <property type="protein sequence ID" value="MBC8769815.1"/>
    <property type="molecule type" value="Genomic_DNA"/>
</dbReference>
<gene>
    <name evidence="8" type="ORF">H4O18_17585</name>
</gene>
<dbReference type="InterPro" id="IPR033985">
    <property type="entry name" value="SusD-like_N"/>
</dbReference>
<feature type="domain" description="RagB/SusD" evidence="6">
    <location>
        <begin position="345"/>
        <end position="474"/>
    </location>
</feature>
<evidence type="ECO:0000313" key="8">
    <source>
        <dbReference type="EMBL" id="MBC8769815.1"/>
    </source>
</evidence>
<name>A0ABR7QS56_9FLAO</name>
<dbReference type="RefSeq" id="WP_187587022.1">
    <property type="nucleotide sequence ID" value="NZ_JACLHY010000022.1"/>
</dbReference>
<proteinExistence type="inferred from homology"/>
<dbReference type="Proteomes" id="UP000618952">
    <property type="component" value="Unassembled WGS sequence"/>
</dbReference>
<evidence type="ECO:0000259" key="7">
    <source>
        <dbReference type="Pfam" id="PF14322"/>
    </source>
</evidence>
<comment type="subcellular location">
    <subcellularLocation>
        <location evidence="1">Cell outer membrane</location>
    </subcellularLocation>
</comment>
<keyword evidence="3" id="KW-0732">Signal</keyword>
<comment type="caution">
    <text evidence="8">The sequence shown here is derived from an EMBL/GenBank/DDBJ whole genome shotgun (WGS) entry which is preliminary data.</text>
</comment>
<dbReference type="Gene3D" id="1.25.40.390">
    <property type="match status" value="1"/>
</dbReference>
<protein>
    <submittedName>
        <fullName evidence="8">RagB/SusD family nutrient uptake outer membrane protein</fullName>
    </submittedName>
</protein>
<keyword evidence="4" id="KW-0472">Membrane</keyword>
<dbReference type="PROSITE" id="PS51257">
    <property type="entry name" value="PROKAR_LIPOPROTEIN"/>
    <property type="match status" value="1"/>
</dbReference>
<sequence>MKRQLTSLARKMVYLSLFVAGVISCDDLAIDTQGELAAEQFYSSVADIQSGTLGVYSVLSDKLFANSENYCHFWAADDRTAATGSNKTFYLEYDQMQPLDTNPWQTNGWNQLWEIIGAANTFLDNEEKMRALVQGSDEEILDRSLGEVHYLRGLIYFELVRTWGTIPLLTSQADVTGQEPLASFEEIYALIIEDLIFAKNNLGPTSVNGIYRANKWMAQALLANVYLTTAGFPLKNEANYALAAAEAKGVMDSGIFALEPSLNGIMGVQANNLSEDGNTEAIIAFPANIGLDGWNAGNYQAESILFGDKWVEIAFYNNFPEGTRKDFTFDISDTGQIFYSIEKFGEQDFGNVNKDINYLRYAELLLIYAEAQIRATGNNSEASALSALNDVRERAGLTAVASATWEDVVWEKAWENAGEWSRWYDIIRTETLDEVNAIRDPYDNNLTPLGNGITEAFPWSPIPANDVSANPNLQK</sequence>
<reference evidence="8 9" key="1">
    <citation type="submission" date="2020-08" db="EMBL/GenBank/DDBJ databases">
        <title>Arenibacter gaetbuli sp. nov., isolated from a sand dune.</title>
        <authorList>
            <person name="Park S."/>
            <person name="Yoon J.-H."/>
        </authorList>
    </citation>
    <scope>NUCLEOTIDE SEQUENCE [LARGE SCALE GENOMIC DNA]</scope>
    <source>
        <strain evidence="8 9">BSSL-BM3</strain>
    </source>
</reference>
<organism evidence="8 9">
    <name type="scientific">Arenibacter arenosicollis</name>
    <dbReference type="NCBI Taxonomy" id="2762274"/>
    <lineage>
        <taxon>Bacteria</taxon>
        <taxon>Pseudomonadati</taxon>
        <taxon>Bacteroidota</taxon>
        <taxon>Flavobacteriia</taxon>
        <taxon>Flavobacteriales</taxon>
        <taxon>Flavobacteriaceae</taxon>
        <taxon>Arenibacter</taxon>
    </lineage>
</organism>
<dbReference type="InterPro" id="IPR011990">
    <property type="entry name" value="TPR-like_helical_dom_sf"/>
</dbReference>
<evidence type="ECO:0000256" key="3">
    <source>
        <dbReference type="ARBA" id="ARBA00022729"/>
    </source>
</evidence>
<comment type="similarity">
    <text evidence="2">Belongs to the SusD family.</text>
</comment>
<evidence type="ECO:0000256" key="1">
    <source>
        <dbReference type="ARBA" id="ARBA00004442"/>
    </source>
</evidence>
<accession>A0ABR7QS56</accession>
<dbReference type="Pfam" id="PF07980">
    <property type="entry name" value="SusD_RagB"/>
    <property type="match status" value="1"/>
</dbReference>
<evidence type="ECO:0000259" key="6">
    <source>
        <dbReference type="Pfam" id="PF07980"/>
    </source>
</evidence>
<evidence type="ECO:0000256" key="5">
    <source>
        <dbReference type="ARBA" id="ARBA00023237"/>
    </source>
</evidence>
<dbReference type="InterPro" id="IPR012944">
    <property type="entry name" value="SusD_RagB_dom"/>
</dbReference>
<keyword evidence="5" id="KW-0998">Cell outer membrane</keyword>
<evidence type="ECO:0000256" key="2">
    <source>
        <dbReference type="ARBA" id="ARBA00006275"/>
    </source>
</evidence>
<dbReference type="Pfam" id="PF14322">
    <property type="entry name" value="SusD-like_3"/>
    <property type="match status" value="1"/>
</dbReference>
<evidence type="ECO:0000256" key="4">
    <source>
        <dbReference type="ARBA" id="ARBA00023136"/>
    </source>
</evidence>